<name>A0ACC0WTX5_9STRA</name>
<keyword evidence="2" id="KW-1185">Reference proteome</keyword>
<proteinExistence type="predicted"/>
<dbReference type="Proteomes" id="UP001163321">
    <property type="component" value="Chromosome 1"/>
</dbReference>
<evidence type="ECO:0000313" key="1">
    <source>
        <dbReference type="EMBL" id="KAI9922373.1"/>
    </source>
</evidence>
<gene>
    <name evidence="1" type="ORF">PsorP6_001727</name>
</gene>
<sequence>MSSIFFSSHLCFQASLILEITKECDGWQRSVALGGSLRSSALRYVRVDWLSFNLVVSSTVFKEDKSLSSEQIRTNGSSLS</sequence>
<reference evidence="1 2" key="1">
    <citation type="journal article" date="2022" name="bioRxiv">
        <title>The genome of the oomycete Peronosclerospora sorghi, a cosmopolitan pathogen of maize and sorghum, is inflated with dispersed pseudogenes.</title>
        <authorList>
            <person name="Fletcher K."/>
            <person name="Martin F."/>
            <person name="Isakeit T."/>
            <person name="Cavanaugh K."/>
            <person name="Magill C."/>
            <person name="Michelmore R."/>
        </authorList>
    </citation>
    <scope>NUCLEOTIDE SEQUENCE [LARGE SCALE GENOMIC DNA]</scope>
    <source>
        <strain evidence="1">P6</strain>
    </source>
</reference>
<dbReference type="EMBL" id="CM047580">
    <property type="protein sequence ID" value="KAI9922373.1"/>
    <property type="molecule type" value="Genomic_DNA"/>
</dbReference>
<evidence type="ECO:0000313" key="2">
    <source>
        <dbReference type="Proteomes" id="UP001163321"/>
    </source>
</evidence>
<organism evidence="1 2">
    <name type="scientific">Peronosclerospora sorghi</name>
    <dbReference type="NCBI Taxonomy" id="230839"/>
    <lineage>
        <taxon>Eukaryota</taxon>
        <taxon>Sar</taxon>
        <taxon>Stramenopiles</taxon>
        <taxon>Oomycota</taxon>
        <taxon>Peronosporomycetes</taxon>
        <taxon>Peronosporales</taxon>
        <taxon>Peronosporaceae</taxon>
        <taxon>Peronosclerospora</taxon>
    </lineage>
</organism>
<accession>A0ACC0WTX5</accession>
<comment type="caution">
    <text evidence="1">The sequence shown here is derived from an EMBL/GenBank/DDBJ whole genome shotgun (WGS) entry which is preliminary data.</text>
</comment>
<protein>
    <submittedName>
        <fullName evidence="1">Uncharacterized protein</fullName>
    </submittedName>
</protein>